<dbReference type="Gene3D" id="3.40.630.30">
    <property type="match status" value="1"/>
</dbReference>
<dbReference type="SUPFAM" id="SSF55729">
    <property type="entry name" value="Acyl-CoA N-acyltransferases (Nat)"/>
    <property type="match status" value="1"/>
</dbReference>
<dbReference type="InterPro" id="IPR050832">
    <property type="entry name" value="Bact_Acetyltransf"/>
</dbReference>
<accession>A0A931HAG6</accession>
<organism evidence="4 5">
    <name type="scientific">Novosphingobium aureum</name>
    <dbReference type="NCBI Taxonomy" id="2792964"/>
    <lineage>
        <taxon>Bacteria</taxon>
        <taxon>Pseudomonadati</taxon>
        <taxon>Pseudomonadota</taxon>
        <taxon>Alphaproteobacteria</taxon>
        <taxon>Sphingomonadales</taxon>
        <taxon>Sphingomonadaceae</taxon>
        <taxon>Novosphingobium</taxon>
    </lineage>
</organism>
<name>A0A931HAG6_9SPHN</name>
<evidence type="ECO:0000259" key="3">
    <source>
        <dbReference type="PROSITE" id="PS51186"/>
    </source>
</evidence>
<feature type="domain" description="N-acetyltransferase" evidence="3">
    <location>
        <begin position="8"/>
        <end position="179"/>
    </location>
</feature>
<protein>
    <submittedName>
        <fullName evidence="4">GNAT family N-acetyltransferase</fullName>
    </submittedName>
</protein>
<evidence type="ECO:0000256" key="1">
    <source>
        <dbReference type="ARBA" id="ARBA00022679"/>
    </source>
</evidence>
<keyword evidence="2" id="KW-0012">Acyltransferase</keyword>
<dbReference type="GO" id="GO:0016747">
    <property type="term" value="F:acyltransferase activity, transferring groups other than amino-acyl groups"/>
    <property type="evidence" value="ECO:0007669"/>
    <property type="project" value="InterPro"/>
</dbReference>
<dbReference type="CDD" id="cd04301">
    <property type="entry name" value="NAT_SF"/>
    <property type="match status" value="1"/>
</dbReference>
<evidence type="ECO:0000313" key="4">
    <source>
        <dbReference type="EMBL" id="MBH0112377.1"/>
    </source>
</evidence>
<dbReference type="Pfam" id="PF00583">
    <property type="entry name" value="Acetyltransf_1"/>
    <property type="match status" value="1"/>
</dbReference>
<dbReference type="PANTHER" id="PTHR43877:SF1">
    <property type="entry name" value="ACETYLTRANSFERASE"/>
    <property type="match status" value="1"/>
</dbReference>
<gene>
    <name evidence="4" type="ORF">I5E68_05335</name>
</gene>
<dbReference type="PROSITE" id="PS51186">
    <property type="entry name" value="GNAT"/>
    <property type="match status" value="1"/>
</dbReference>
<proteinExistence type="predicted"/>
<dbReference type="Proteomes" id="UP000617634">
    <property type="component" value="Unassembled WGS sequence"/>
</dbReference>
<evidence type="ECO:0000256" key="2">
    <source>
        <dbReference type="ARBA" id="ARBA00023315"/>
    </source>
</evidence>
<dbReference type="EMBL" id="JADZGI010000001">
    <property type="protein sequence ID" value="MBH0112377.1"/>
    <property type="molecule type" value="Genomic_DNA"/>
</dbReference>
<dbReference type="AlphaFoldDB" id="A0A931HAG6"/>
<reference evidence="4" key="1">
    <citation type="submission" date="2020-11" db="EMBL/GenBank/DDBJ databases">
        <title>Novosphingobium aureum sp. nov., a marine bacterium isolated from sediment of a salt flat.</title>
        <authorList>
            <person name="Yoo Y."/>
            <person name="Kim J.-J."/>
        </authorList>
    </citation>
    <scope>NUCLEOTIDE SEQUENCE</scope>
    <source>
        <strain evidence="4">YJ-S2-02</strain>
    </source>
</reference>
<comment type="caution">
    <text evidence="4">The sequence shown here is derived from an EMBL/GenBank/DDBJ whole genome shotgun (WGS) entry which is preliminary data.</text>
</comment>
<dbReference type="PANTHER" id="PTHR43877">
    <property type="entry name" value="AMINOALKYLPHOSPHONATE N-ACETYLTRANSFERASE-RELATED-RELATED"/>
    <property type="match status" value="1"/>
</dbReference>
<evidence type="ECO:0000313" key="5">
    <source>
        <dbReference type="Proteomes" id="UP000617634"/>
    </source>
</evidence>
<dbReference type="InterPro" id="IPR016181">
    <property type="entry name" value="Acyl_CoA_acyltransferase"/>
</dbReference>
<sequence>MTTRTSQITTRWAAPEDVPALQALMKRAIDALQGDVLTPEQVVASHQVMGLDTQLIADGTYLVAERDGVIAGCGGWSYRATLYGGDHSTDLRDPELLDPARDAARIRAMYTNPDFVRQGVGRRVLADCEAAAAAAGFAAVELMATLAGERLYTPSGYVPVERVDAMGGGIAIPMIRMRKELAAKA</sequence>
<dbReference type="InterPro" id="IPR000182">
    <property type="entry name" value="GNAT_dom"/>
</dbReference>
<keyword evidence="5" id="KW-1185">Reference proteome</keyword>
<keyword evidence="1" id="KW-0808">Transferase</keyword>
<dbReference type="RefSeq" id="WP_197161643.1">
    <property type="nucleotide sequence ID" value="NZ_JADZGI010000001.1"/>
</dbReference>